<evidence type="ECO:0000313" key="7">
    <source>
        <dbReference type="EMBL" id="GLR70252.1"/>
    </source>
</evidence>
<evidence type="ECO:0000256" key="2">
    <source>
        <dbReference type="ARBA" id="ARBA00023125"/>
    </source>
</evidence>
<keyword evidence="2 4" id="KW-0238">DNA-binding</keyword>
<dbReference type="EMBL" id="BSOT01000005">
    <property type="protein sequence ID" value="GLR70252.1"/>
    <property type="molecule type" value="Genomic_DNA"/>
</dbReference>
<dbReference type="InterPro" id="IPR001647">
    <property type="entry name" value="HTH_TetR"/>
</dbReference>
<dbReference type="Gene3D" id="1.10.10.60">
    <property type="entry name" value="Homeodomain-like"/>
    <property type="match status" value="1"/>
</dbReference>
<protein>
    <submittedName>
        <fullName evidence="7">TetR family transcriptional regulator</fullName>
    </submittedName>
</protein>
<keyword evidence="8" id="KW-1185">Reference proteome</keyword>
<feature type="compositionally biased region" description="Basic and acidic residues" evidence="5">
    <location>
        <begin position="1"/>
        <end position="11"/>
    </location>
</feature>
<dbReference type="Proteomes" id="UP001156601">
    <property type="component" value="Unassembled WGS sequence"/>
</dbReference>
<dbReference type="PROSITE" id="PS50977">
    <property type="entry name" value="HTH_TETR_2"/>
    <property type="match status" value="1"/>
</dbReference>
<dbReference type="SUPFAM" id="SSF46689">
    <property type="entry name" value="Homeodomain-like"/>
    <property type="match status" value="1"/>
</dbReference>
<dbReference type="PANTHER" id="PTHR47506:SF1">
    <property type="entry name" value="HTH-TYPE TRANSCRIPTIONAL REGULATOR YJDC"/>
    <property type="match status" value="1"/>
</dbReference>
<dbReference type="Pfam" id="PF00440">
    <property type="entry name" value="TetR_N"/>
    <property type="match status" value="1"/>
</dbReference>
<organism evidence="7 8">
    <name type="scientific">Agaribacter marinus</name>
    <dbReference type="NCBI Taxonomy" id="1431249"/>
    <lineage>
        <taxon>Bacteria</taxon>
        <taxon>Pseudomonadati</taxon>
        <taxon>Pseudomonadota</taxon>
        <taxon>Gammaproteobacteria</taxon>
        <taxon>Alteromonadales</taxon>
        <taxon>Alteromonadaceae</taxon>
        <taxon>Agaribacter</taxon>
    </lineage>
</organism>
<evidence type="ECO:0000313" key="8">
    <source>
        <dbReference type="Proteomes" id="UP001156601"/>
    </source>
</evidence>
<reference evidence="7" key="1">
    <citation type="journal article" date="2014" name="Int. J. Syst. Evol. Microbiol.">
        <title>Complete genome sequence of Corynebacterium casei LMG S-19264T (=DSM 44701T), isolated from a smear-ripened cheese.</title>
        <authorList>
            <consortium name="US DOE Joint Genome Institute (JGI-PGF)"/>
            <person name="Walter F."/>
            <person name="Albersmeier A."/>
            <person name="Kalinowski J."/>
            <person name="Ruckert C."/>
        </authorList>
    </citation>
    <scope>NUCLEOTIDE SEQUENCE</scope>
    <source>
        <strain evidence="7">NBRC 110023</strain>
    </source>
</reference>
<reference evidence="7" key="2">
    <citation type="submission" date="2023-01" db="EMBL/GenBank/DDBJ databases">
        <title>Draft genome sequence of Agaribacter marinus strain NBRC 110023.</title>
        <authorList>
            <person name="Sun Q."/>
            <person name="Mori K."/>
        </authorList>
    </citation>
    <scope>NUCLEOTIDE SEQUENCE</scope>
    <source>
        <strain evidence="7">NBRC 110023</strain>
    </source>
</reference>
<feature type="domain" description="HTH tetR-type" evidence="6">
    <location>
        <begin position="23"/>
        <end position="83"/>
    </location>
</feature>
<feature type="region of interest" description="Disordered" evidence="5">
    <location>
        <begin position="1"/>
        <end position="20"/>
    </location>
</feature>
<comment type="caution">
    <text evidence="7">The sequence shown here is derived from an EMBL/GenBank/DDBJ whole genome shotgun (WGS) entry which is preliminary data.</text>
</comment>
<accession>A0AA37SW85</accession>
<gene>
    <name evidence="7" type="ORF">GCM10007852_11600</name>
</gene>
<dbReference type="PRINTS" id="PR00455">
    <property type="entry name" value="HTHTETR"/>
</dbReference>
<keyword evidence="1" id="KW-0805">Transcription regulation</keyword>
<dbReference type="GO" id="GO:0003677">
    <property type="term" value="F:DNA binding"/>
    <property type="evidence" value="ECO:0007669"/>
    <property type="project" value="UniProtKB-UniRule"/>
</dbReference>
<evidence type="ECO:0000259" key="6">
    <source>
        <dbReference type="PROSITE" id="PS50977"/>
    </source>
</evidence>
<evidence type="ECO:0000256" key="5">
    <source>
        <dbReference type="SAM" id="MobiDB-lite"/>
    </source>
</evidence>
<dbReference type="AlphaFoldDB" id="A0AA37SW85"/>
<dbReference type="InterPro" id="IPR009057">
    <property type="entry name" value="Homeodomain-like_sf"/>
</dbReference>
<feature type="DNA-binding region" description="H-T-H motif" evidence="4">
    <location>
        <begin position="46"/>
        <end position="65"/>
    </location>
</feature>
<keyword evidence="3" id="KW-0804">Transcription</keyword>
<dbReference type="Gene3D" id="1.10.357.10">
    <property type="entry name" value="Tetracycline Repressor, domain 2"/>
    <property type="match status" value="1"/>
</dbReference>
<proteinExistence type="predicted"/>
<name>A0AA37SW85_9ALTE</name>
<dbReference type="InterPro" id="IPR036271">
    <property type="entry name" value="Tet_transcr_reg_TetR-rel_C_sf"/>
</dbReference>
<dbReference type="SUPFAM" id="SSF48498">
    <property type="entry name" value="Tetracyclin repressor-like, C-terminal domain"/>
    <property type="match status" value="1"/>
</dbReference>
<dbReference type="PANTHER" id="PTHR47506">
    <property type="entry name" value="TRANSCRIPTIONAL REGULATORY PROTEIN"/>
    <property type="match status" value="1"/>
</dbReference>
<evidence type="ECO:0000256" key="1">
    <source>
        <dbReference type="ARBA" id="ARBA00023015"/>
    </source>
</evidence>
<sequence>MTTTKNRETNKQTKKRTRGRPSIFDRDKLIQEVTQLFWTSGYKALSFNEISQETGLTRASLYNAFGSKEALLMEALDVYFAQAPDTALRHIKKGELVGPVFFKVFKVGCQRWASDEKRRGCFGVNCLNELMNSQSELGDSFKAMYEEKRLFIVSLIKRAIIQEELPINTNAEATGNMILAFMSGFSTFSKSGISEALLQEMCRAFLENIGFQLTPNK</sequence>
<evidence type="ECO:0000256" key="4">
    <source>
        <dbReference type="PROSITE-ProRule" id="PRU00335"/>
    </source>
</evidence>
<dbReference type="RefSeq" id="WP_284216557.1">
    <property type="nucleotide sequence ID" value="NZ_BSOT01000005.1"/>
</dbReference>
<evidence type="ECO:0000256" key="3">
    <source>
        <dbReference type="ARBA" id="ARBA00023163"/>
    </source>
</evidence>